<dbReference type="Proteomes" id="UP000515789">
    <property type="component" value="Chromosome"/>
</dbReference>
<dbReference type="AlphaFoldDB" id="A0A7G5MVU4"/>
<accession>A0A7G5MVU4</accession>
<proteinExistence type="predicted"/>
<evidence type="ECO:0000313" key="2">
    <source>
        <dbReference type="Proteomes" id="UP000515789"/>
    </source>
</evidence>
<sequence length="87" mass="9949">MERKMQSSTERGLAGVCTVRGMKKPMYEVYDIKTGKAVDVETDKNFEGSEVLFDLDGKEMLHDGYEIVKTFDDFLYGVRERKGDENA</sequence>
<reference evidence="1 2" key="1">
    <citation type="submission" date="2019-04" db="EMBL/GenBank/DDBJ databases">
        <authorList>
            <person name="Schori C."/>
            <person name="Ahrens C."/>
        </authorList>
    </citation>
    <scope>NUCLEOTIDE SEQUENCE [LARGE SCALE GENOMIC DNA]</scope>
    <source>
        <strain evidence="1 2">DSM 2950</strain>
    </source>
</reference>
<gene>
    <name evidence="1" type="ORF">E5259_14705</name>
</gene>
<dbReference type="EMBL" id="CP039126">
    <property type="protein sequence ID" value="QMW78737.1"/>
    <property type="molecule type" value="Genomic_DNA"/>
</dbReference>
<organism evidence="1 2">
    <name type="scientific">Blautia producta</name>
    <dbReference type="NCBI Taxonomy" id="33035"/>
    <lineage>
        <taxon>Bacteria</taxon>
        <taxon>Bacillati</taxon>
        <taxon>Bacillota</taxon>
        <taxon>Clostridia</taxon>
        <taxon>Lachnospirales</taxon>
        <taxon>Lachnospiraceae</taxon>
        <taxon>Blautia</taxon>
    </lineage>
</organism>
<name>A0A7G5MVU4_9FIRM</name>
<evidence type="ECO:0000313" key="1">
    <source>
        <dbReference type="EMBL" id="QMW78737.1"/>
    </source>
</evidence>
<protein>
    <submittedName>
        <fullName evidence="1">Uncharacterized protein</fullName>
    </submittedName>
</protein>